<sequence>MKRNFVPANDRTPLRMLVKENAQRIVEARGGLRRIVASDDYSAVLYGSHLHPERLDSSRPNIVVECHSGEWFGLDPSRFNVGYGGSGPSDTRDTLQLIGVTARAANQIAHATYSDLTFDANGNIVDSSSLSTHALTPVIHGDLRIAG</sequence>
<dbReference type="Proteomes" id="UP001560293">
    <property type="component" value="Unassembled WGS sequence"/>
</dbReference>
<accession>A0ABV3YMX3</accession>
<name>A0ABV3YMX3_9ACTN</name>
<proteinExistence type="predicted"/>
<keyword evidence="2" id="KW-1185">Reference proteome</keyword>
<reference evidence="2" key="1">
    <citation type="submission" date="2024-07" db="EMBL/GenBank/DDBJ databases">
        <title>Pseudomonas strain that inhibits Aeromonas fish pathogens.</title>
        <authorList>
            <person name="Wildschutte H."/>
        </authorList>
    </citation>
    <scope>NUCLEOTIDE SEQUENCE [LARGE SCALE GENOMIC DNA]</scope>
    <source>
        <strain evidence="2">n60</strain>
    </source>
</reference>
<evidence type="ECO:0000313" key="2">
    <source>
        <dbReference type="Proteomes" id="UP001560293"/>
    </source>
</evidence>
<protein>
    <submittedName>
        <fullName evidence="1">Uncharacterized protein</fullName>
    </submittedName>
</protein>
<organism evidence="1 2">
    <name type="scientific">Dietzia cinnamea</name>
    <dbReference type="NCBI Taxonomy" id="321318"/>
    <lineage>
        <taxon>Bacteria</taxon>
        <taxon>Bacillati</taxon>
        <taxon>Actinomycetota</taxon>
        <taxon>Actinomycetes</taxon>
        <taxon>Mycobacteriales</taxon>
        <taxon>Dietziaceae</taxon>
        <taxon>Dietzia</taxon>
    </lineage>
</organism>
<evidence type="ECO:0000313" key="1">
    <source>
        <dbReference type="EMBL" id="MEX6466068.1"/>
    </source>
</evidence>
<dbReference type="EMBL" id="JBFTEZ010000004">
    <property type="protein sequence ID" value="MEX6466068.1"/>
    <property type="molecule type" value="Genomic_DNA"/>
</dbReference>
<comment type="caution">
    <text evidence="1">The sequence shown here is derived from an EMBL/GenBank/DDBJ whole genome shotgun (WGS) entry which is preliminary data.</text>
</comment>
<gene>
    <name evidence="1" type="ORF">AB6N35_17325</name>
</gene>
<dbReference type="RefSeq" id="WP_141763926.1">
    <property type="nucleotide sequence ID" value="NZ_JAFFGT010000072.1"/>
</dbReference>